<keyword evidence="6" id="KW-0812">Transmembrane</keyword>
<organism evidence="8 9">
    <name type="scientific">Actinomadura bangladeshensis</name>
    <dbReference type="NCBI Taxonomy" id="453573"/>
    <lineage>
        <taxon>Bacteria</taxon>
        <taxon>Bacillati</taxon>
        <taxon>Actinomycetota</taxon>
        <taxon>Actinomycetes</taxon>
        <taxon>Streptosporangiales</taxon>
        <taxon>Thermomonosporaceae</taxon>
        <taxon>Actinomadura</taxon>
    </lineage>
</organism>
<keyword evidence="3" id="KW-0328">Glycosyltransferase</keyword>
<comment type="subcellular location">
    <subcellularLocation>
        <location evidence="1">Cell membrane</location>
    </subcellularLocation>
</comment>
<dbReference type="RefSeq" id="WP_163053182.1">
    <property type="nucleotide sequence ID" value="NZ_JAAGLI010000093.1"/>
</dbReference>
<keyword evidence="2" id="KW-1003">Cell membrane</keyword>
<evidence type="ECO:0000256" key="1">
    <source>
        <dbReference type="ARBA" id="ARBA00004236"/>
    </source>
</evidence>
<dbReference type="GO" id="GO:0005886">
    <property type="term" value="C:plasma membrane"/>
    <property type="evidence" value="ECO:0007669"/>
    <property type="project" value="UniProtKB-SubCell"/>
</dbReference>
<gene>
    <name evidence="7" type="ORF">G3I70_03445</name>
    <name evidence="8" type="ORF">G3I70_08435</name>
</gene>
<evidence type="ECO:0000256" key="5">
    <source>
        <dbReference type="ARBA" id="ARBA00023136"/>
    </source>
</evidence>
<evidence type="ECO:0000256" key="3">
    <source>
        <dbReference type="ARBA" id="ARBA00022676"/>
    </source>
</evidence>
<dbReference type="GO" id="GO:0050501">
    <property type="term" value="F:hyaluronan synthase activity"/>
    <property type="evidence" value="ECO:0007669"/>
    <property type="project" value="TreeGrafter"/>
</dbReference>
<protein>
    <submittedName>
        <fullName evidence="8">Glycosyltransferase family 2 protein</fullName>
    </submittedName>
</protein>
<accession>A0A6L9QB91</accession>
<dbReference type="CDD" id="cd06423">
    <property type="entry name" value="CESA_like"/>
    <property type="match status" value="1"/>
</dbReference>
<dbReference type="InterPro" id="IPR029044">
    <property type="entry name" value="Nucleotide-diphossugar_trans"/>
</dbReference>
<feature type="transmembrane region" description="Helical" evidence="6">
    <location>
        <begin position="345"/>
        <end position="365"/>
    </location>
</feature>
<comment type="caution">
    <text evidence="8">The sequence shown here is derived from an EMBL/GenBank/DDBJ whole genome shotgun (WGS) entry which is preliminary data.</text>
</comment>
<evidence type="ECO:0000256" key="6">
    <source>
        <dbReference type="SAM" id="Phobius"/>
    </source>
</evidence>
<dbReference type="GO" id="GO:0030213">
    <property type="term" value="P:hyaluronan biosynthetic process"/>
    <property type="evidence" value="ECO:0007669"/>
    <property type="project" value="TreeGrafter"/>
</dbReference>
<dbReference type="PANTHER" id="PTHR22913:SF12">
    <property type="entry name" value="MANNURONAN SYNTHASE"/>
    <property type="match status" value="1"/>
</dbReference>
<dbReference type="EMBL" id="JAAGLI010000213">
    <property type="protein sequence ID" value="NEA22515.1"/>
    <property type="molecule type" value="Genomic_DNA"/>
</dbReference>
<evidence type="ECO:0000313" key="9">
    <source>
        <dbReference type="Proteomes" id="UP000475532"/>
    </source>
</evidence>
<dbReference type="AlphaFoldDB" id="A0A6L9QB91"/>
<evidence type="ECO:0000313" key="8">
    <source>
        <dbReference type="EMBL" id="NEA22515.1"/>
    </source>
</evidence>
<sequence>MRVYRAQRARLRMVTVVTVLVAAGAVWAVHHVFTTIQALHGDTRQFGMVFTLGAALLITQIVMCLMERPAQPSERRRRQLDALNVVALVPAYNEDEDLLVRCLLSLAGQTRRPDRIVVVDDGSKDDYARVRDWALQQGARSGLRVTWVRTPNQGKRHAHGEAIRRTPEADIYLTVDSDAILDPHAIDEALKPFARSDVTAVAGIVLAANNTRNLLARFTDLWYVTSQLVDRSSLSAMGSVLVNSGPLALYRAPIVRLNLGSYLAETIAGRPVNFSDDSMLTLFARLEGRTVQQPTAFVFTAMPERVGHHIRQYTRWMRGSTIRSLWRFRYLPVGGYAYWAHFARWAQMVISTALFAALFIVQPAVDHDFAFSLLLISMLIGYAQGLRYLTVRRSDEPFASQVATWALAPVAALWAFFILRPVRWYAMATCLRTGWGTRADVEVTLGGTA</sequence>
<dbReference type="GO" id="GO:0085029">
    <property type="term" value="P:extracellular matrix assembly"/>
    <property type="evidence" value="ECO:0007669"/>
    <property type="project" value="TreeGrafter"/>
</dbReference>
<evidence type="ECO:0000313" key="7">
    <source>
        <dbReference type="EMBL" id="NEA21555.1"/>
    </source>
</evidence>
<feature type="transmembrane region" description="Helical" evidence="6">
    <location>
        <begin position="402"/>
        <end position="419"/>
    </location>
</feature>
<dbReference type="Proteomes" id="UP000475532">
    <property type="component" value="Unassembled WGS sequence"/>
</dbReference>
<dbReference type="EMBL" id="JAAGLI010000093">
    <property type="protein sequence ID" value="NEA21555.1"/>
    <property type="molecule type" value="Genomic_DNA"/>
</dbReference>
<evidence type="ECO:0000256" key="2">
    <source>
        <dbReference type="ARBA" id="ARBA00022475"/>
    </source>
</evidence>
<reference evidence="8 9" key="1">
    <citation type="submission" date="2020-01" db="EMBL/GenBank/DDBJ databases">
        <title>Insect and environment-associated Actinomycetes.</title>
        <authorList>
            <person name="Currrie C."/>
            <person name="Chevrette M."/>
            <person name="Carlson C."/>
            <person name="Stubbendieck R."/>
            <person name="Wendt-Pienkowski E."/>
        </authorList>
    </citation>
    <scope>NUCLEOTIDE SEQUENCE [LARGE SCALE GENOMIC DNA]</scope>
    <source>
        <strain evidence="8 9">SID10258</strain>
    </source>
</reference>
<name>A0A6L9QB91_9ACTN</name>
<proteinExistence type="predicted"/>
<keyword evidence="6" id="KW-1133">Transmembrane helix</keyword>
<feature type="transmembrane region" description="Helical" evidence="6">
    <location>
        <begin position="12"/>
        <end position="33"/>
    </location>
</feature>
<dbReference type="Pfam" id="PF13641">
    <property type="entry name" value="Glyco_tranf_2_3"/>
    <property type="match status" value="1"/>
</dbReference>
<dbReference type="Gene3D" id="3.90.550.10">
    <property type="entry name" value="Spore Coat Polysaccharide Biosynthesis Protein SpsA, Chain A"/>
    <property type="match status" value="1"/>
</dbReference>
<dbReference type="SUPFAM" id="SSF53448">
    <property type="entry name" value="Nucleotide-diphospho-sugar transferases"/>
    <property type="match status" value="1"/>
</dbReference>
<dbReference type="PANTHER" id="PTHR22913">
    <property type="entry name" value="HYALURONAN SYNTHASE"/>
    <property type="match status" value="1"/>
</dbReference>
<evidence type="ECO:0000256" key="4">
    <source>
        <dbReference type="ARBA" id="ARBA00022679"/>
    </source>
</evidence>
<keyword evidence="5 6" id="KW-0472">Membrane</keyword>
<feature type="transmembrane region" description="Helical" evidence="6">
    <location>
        <begin position="371"/>
        <end position="390"/>
    </location>
</feature>
<keyword evidence="4 8" id="KW-0808">Transferase</keyword>
<feature type="transmembrane region" description="Helical" evidence="6">
    <location>
        <begin position="45"/>
        <end position="66"/>
    </location>
</feature>